<evidence type="ECO:0000313" key="5">
    <source>
        <dbReference type="EMBL" id="KAF2244428.1"/>
    </source>
</evidence>
<dbReference type="GO" id="GO:0005634">
    <property type="term" value="C:nucleus"/>
    <property type="evidence" value="ECO:0007669"/>
    <property type="project" value="UniProtKB-SubCell"/>
</dbReference>
<feature type="compositionally biased region" description="Acidic residues" evidence="4">
    <location>
        <begin position="27"/>
        <end position="42"/>
    </location>
</feature>
<dbReference type="GO" id="GO:0000127">
    <property type="term" value="C:transcription factor TFIIIC complex"/>
    <property type="evidence" value="ECO:0007669"/>
    <property type="project" value="TreeGrafter"/>
</dbReference>
<feature type="region of interest" description="Disordered" evidence="4">
    <location>
        <begin position="653"/>
        <end position="703"/>
    </location>
</feature>
<organism evidence="5 6">
    <name type="scientific">Trematosphaeria pertusa</name>
    <dbReference type="NCBI Taxonomy" id="390896"/>
    <lineage>
        <taxon>Eukaryota</taxon>
        <taxon>Fungi</taxon>
        <taxon>Dikarya</taxon>
        <taxon>Ascomycota</taxon>
        <taxon>Pezizomycotina</taxon>
        <taxon>Dothideomycetes</taxon>
        <taxon>Pleosporomycetidae</taxon>
        <taxon>Pleosporales</taxon>
        <taxon>Massarineae</taxon>
        <taxon>Trematosphaeriaceae</taxon>
        <taxon>Trematosphaeria</taxon>
    </lineage>
</organism>
<feature type="compositionally biased region" description="Polar residues" evidence="4">
    <location>
        <begin position="188"/>
        <end position="197"/>
    </location>
</feature>
<keyword evidence="3" id="KW-0539">Nucleus</keyword>
<evidence type="ECO:0000256" key="4">
    <source>
        <dbReference type="SAM" id="MobiDB-lite"/>
    </source>
</evidence>
<feature type="region of interest" description="Disordered" evidence="4">
    <location>
        <begin position="188"/>
        <end position="210"/>
    </location>
</feature>
<dbReference type="InterPro" id="IPR052416">
    <property type="entry name" value="GTF3C_component"/>
</dbReference>
<reference evidence="5" key="1">
    <citation type="journal article" date="2020" name="Stud. Mycol.">
        <title>101 Dothideomycetes genomes: a test case for predicting lifestyles and emergence of pathogens.</title>
        <authorList>
            <person name="Haridas S."/>
            <person name="Albert R."/>
            <person name="Binder M."/>
            <person name="Bloem J."/>
            <person name="Labutti K."/>
            <person name="Salamov A."/>
            <person name="Andreopoulos B."/>
            <person name="Baker S."/>
            <person name="Barry K."/>
            <person name="Bills G."/>
            <person name="Bluhm B."/>
            <person name="Cannon C."/>
            <person name="Castanera R."/>
            <person name="Culley D."/>
            <person name="Daum C."/>
            <person name="Ezra D."/>
            <person name="Gonzalez J."/>
            <person name="Henrissat B."/>
            <person name="Kuo A."/>
            <person name="Liang C."/>
            <person name="Lipzen A."/>
            <person name="Lutzoni F."/>
            <person name="Magnuson J."/>
            <person name="Mondo S."/>
            <person name="Nolan M."/>
            <person name="Ohm R."/>
            <person name="Pangilinan J."/>
            <person name="Park H.-J."/>
            <person name="Ramirez L."/>
            <person name="Alfaro M."/>
            <person name="Sun H."/>
            <person name="Tritt A."/>
            <person name="Yoshinaga Y."/>
            <person name="Zwiers L.-H."/>
            <person name="Turgeon B."/>
            <person name="Goodwin S."/>
            <person name="Spatafora J."/>
            <person name="Crous P."/>
            <person name="Grigoriev I."/>
        </authorList>
    </citation>
    <scope>NUCLEOTIDE SEQUENCE</scope>
    <source>
        <strain evidence="5">CBS 122368</strain>
    </source>
</reference>
<keyword evidence="6" id="KW-1185">Reference proteome</keyword>
<evidence type="ECO:0008006" key="7">
    <source>
        <dbReference type="Google" id="ProtNLM"/>
    </source>
</evidence>
<dbReference type="Proteomes" id="UP000800094">
    <property type="component" value="Unassembled WGS sequence"/>
</dbReference>
<evidence type="ECO:0000256" key="3">
    <source>
        <dbReference type="ARBA" id="ARBA00023242"/>
    </source>
</evidence>
<comment type="subcellular location">
    <subcellularLocation>
        <location evidence="1">Nucleus</location>
    </subcellularLocation>
</comment>
<keyword evidence="2" id="KW-0804">Transcription</keyword>
<feature type="compositionally biased region" description="Low complexity" evidence="4">
    <location>
        <begin position="688"/>
        <end position="703"/>
    </location>
</feature>
<evidence type="ECO:0000256" key="1">
    <source>
        <dbReference type="ARBA" id="ARBA00004123"/>
    </source>
</evidence>
<protein>
    <recommendedName>
        <fullName evidence="7">Transcription factor TFIIIC complex subunit Tfc6</fullName>
    </recommendedName>
</protein>
<proteinExistence type="predicted"/>
<dbReference type="AlphaFoldDB" id="A0A6A6I352"/>
<accession>A0A6A6I352</accession>
<dbReference type="Gene3D" id="2.130.10.10">
    <property type="entry name" value="YVTN repeat-like/Quinoprotein amine dehydrogenase"/>
    <property type="match status" value="1"/>
</dbReference>
<dbReference type="InterPro" id="IPR036322">
    <property type="entry name" value="WD40_repeat_dom_sf"/>
</dbReference>
<dbReference type="GO" id="GO:0006383">
    <property type="term" value="P:transcription by RNA polymerase III"/>
    <property type="evidence" value="ECO:0007669"/>
    <property type="project" value="TreeGrafter"/>
</dbReference>
<dbReference type="EMBL" id="ML987203">
    <property type="protein sequence ID" value="KAF2244428.1"/>
    <property type="molecule type" value="Genomic_DNA"/>
</dbReference>
<name>A0A6A6I352_9PLEO</name>
<feature type="compositionally biased region" description="Acidic residues" evidence="4">
    <location>
        <begin position="56"/>
        <end position="87"/>
    </location>
</feature>
<evidence type="ECO:0000313" key="6">
    <source>
        <dbReference type="Proteomes" id="UP000800094"/>
    </source>
</evidence>
<gene>
    <name evidence="5" type="ORF">BU26DRAFT_523077</name>
</gene>
<dbReference type="GeneID" id="54583284"/>
<dbReference type="RefSeq" id="XP_033679432.1">
    <property type="nucleotide sequence ID" value="XM_033829954.1"/>
</dbReference>
<feature type="region of interest" description="Disordered" evidence="4">
    <location>
        <begin position="1"/>
        <end position="137"/>
    </location>
</feature>
<dbReference type="PANTHER" id="PTHR15052:SF2">
    <property type="entry name" value="GENERAL TRANSCRIPTION FACTOR 3C POLYPEPTIDE 2"/>
    <property type="match status" value="1"/>
</dbReference>
<dbReference type="SUPFAM" id="SSF50978">
    <property type="entry name" value="WD40 repeat-like"/>
    <property type="match status" value="1"/>
</dbReference>
<evidence type="ECO:0000256" key="2">
    <source>
        <dbReference type="ARBA" id="ARBA00023163"/>
    </source>
</evidence>
<dbReference type="PANTHER" id="PTHR15052">
    <property type="entry name" value="RNA POLYMERASE III TRANSCRIPTION INITIATION FACTOR COMPLEX SUBUNIT"/>
    <property type="match status" value="1"/>
</dbReference>
<dbReference type="InterPro" id="IPR015943">
    <property type="entry name" value="WD40/YVTN_repeat-like_dom_sf"/>
</dbReference>
<sequence>MVEGRSRRQTRGKQPRSYGFDQFSFLDEGEDGEPIEASDVEDNAPKKRRKRKDDEFVPVEDDEDEADESLGEDIGDEEDDGAEPIEEELPRGESVIDVNSDRELDTHSPGPGRGSKGAKAKPAGRGGGPSYKPGSRYLIGASAEKHARGAADWGTGGQEMRLKDLFGPTHDDLKPVLLTRDKWKLQETFPSRSQGGPQRSFFVPEEGPEKETKATRKWYQEDGRAAFAAGQKSRELREEEAQTYMANLGPDSTNLLMGNVKKPLLYTLRKGEYMSVAKPFSPETSRKGWVFNLGSKIQEAQWVESGTQYLAVAVEQKQTTGRHHKPLENPKAPAFSPTKGFAASIQIWAFDSLANGDMDTTKEPRLEQVICTDWGLPRQFRWWPIGAADSMEPSNNGSRIRLGLLAGIWTDGKVRILDVSHRKPEQDPMETQYMHYSKSAFEVSFADTIPACLHWLSATTLAVGTASGNLAVWTLTRPETFPPANAGDVDSFIPQPWFYKQVADTYILSLTSGYPSRPHYLSITTADGFARLFDLRSPVADACSSVRSRILVLTQAWHEQTQSFVMPDEYYMLKHNTIRRYYANIYSMRINSSVTCCATSLVQPCVLLGGTDGTVLGSNPVAKVLNSKKLPWQQPWFKHEWRPPVEELTLRVKGQNGAQGSGTNSQSPPTDTAPSDENAAPHAQHGGATPAAPPSSASPVVATTSNVPPQILSQPLIRITEGYRAQQPGIHYPDAFQRYKDGAKYITIYEEKSAITKLAWNPSLKCGTWAAAGMASGLLRVEDLGI</sequence>
<feature type="compositionally biased region" description="Polar residues" evidence="4">
    <location>
        <begin position="656"/>
        <end position="675"/>
    </location>
</feature>
<dbReference type="OrthoDB" id="4703at2759"/>